<dbReference type="InterPro" id="IPR012797">
    <property type="entry name" value="CobF"/>
</dbReference>
<comment type="pathway">
    <text evidence="1">Cofactor biosynthesis; adenosylcobalamin biosynthesis.</text>
</comment>
<dbReference type="NCBIfam" id="TIGR02434">
    <property type="entry name" value="CobF"/>
    <property type="match status" value="1"/>
</dbReference>
<dbReference type="Gene3D" id="3.30.950.10">
    <property type="entry name" value="Methyltransferase, Cobalt-precorrin-4 Transmethylase, Domain 2"/>
    <property type="match status" value="1"/>
</dbReference>
<dbReference type="PIRSF" id="PIRSF036525">
    <property type="entry name" value="CobF"/>
    <property type="match status" value="1"/>
</dbReference>
<name>F3KVV1_9BURK</name>
<dbReference type="InterPro" id="IPR000878">
    <property type="entry name" value="4pyrrol_Mease"/>
</dbReference>
<reference evidence="7 8" key="1">
    <citation type="journal article" date="2011" name="EMBO J.">
        <title>Structural diversity of bacterial flagellar motors.</title>
        <authorList>
            <person name="Chen S."/>
            <person name="Beeby M."/>
            <person name="Murphy G.E."/>
            <person name="Leadbetter J.R."/>
            <person name="Hendrixson D.R."/>
            <person name="Briegel A."/>
            <person name="Li Z."/>
            <person name="Shi J."/>
            <person name="Tocheva E.I."/>
            <person name="Muller A."/>
            <person name="Dobro M.J."/>
            <person name="Jensen G.J."/>
        </authorList>
    </citation>
    <scope>NUCLEOTIDE SEQUENCE [LARGE SCALE GENOMIC DNA]</scope>
    <source>
        <strain evidence="7 8">ATCC 19624</strain>
    </source>
</reference>
<keyword evidence="3" id="KW-0489">Methyltransferase</keyword>
<dbReference type="Proteomes" id="UP000016368">
    <property type="component" value="Unassembled WGS sequence"/>
</dbReference>
<protein>
    <submittedName>
        <fullName evidence="7">Precorrin 6A synthase</fullName>
    </submittedName>
</protein>
<dbReference type="InterPro" id="IPR014777">
    <property type="entry name" value="4pyrrole_Mease_sub1"/>
</dbReference>
<evidence type="ECO:0000256" key="1">
    <source>
        <dbReference type="ARBA" id="ARBA00004953"/>
    </source>
</evidence>
<dbReference type="AlphaFoldDB" id="F3KVV1"/>
<keyword evidence="8" id="KW-1185">Reference proteome</keyword>
<keyword evidence="2" id="KW-0169">Cobalamin biosynthesis</keyword>
<dbReference type="PANTHER" id="PTHR43467:SF1">
    <property type="entry name" value="PRECORRIN-6A SYNTHASE [DEACETYLATING]"/>
    <property type="match status" value="1"/>
</dbReference>
<comment type="caution">
    <text evidence="7">The sequence shown here is derived from an EMBL/GenBank/DDBJ whole genome shotgun (WGS) entry which is preliminary data.</text>
</comment>
<dbReference type="RefSeq" id="WP_006298680.1">
    <property type="nucleotide sequence ID" value="NZ_AEGR01000081.1"/>
</dbReference>
<keyword evidence="5" id="KW-0949">S-adenosyl-L-methionine</keyword>
<evidence type="ECO:0000256" key="2">
    <source>
        <dbReference type="ARBA" id="ARBA00022573"/>
    </source>
</evidence>
<sequence>MKVHLSLIGMGAGHPDHITLQGVAALRRAQLVLVPRKGADKADLADLRLSLCRELLPPGAAVLAPFDMPVRQGGETDYLGAVDRWHDAIAQVWLDTIARHLPEGGAVALLVWGDPSLYDSTLRIAQRLASRVDLSVTVVPGITALQALTAAHAIPLNEINAPVLITTGRQLRADGWPASAETVAVLLDGQGSFQHLDPVGLHIWWGAFLGMPHQLCISGPLAEVSATIVREREQARARHGWLMDTYLLRRARNTVEHHAD</sequence>
<organism evidence="7 8">
    <name type="scientific">Hylemonella gracilis ATCC 19624</name>
    <dbReference type="NCBI Taxonomy" id="887062"/>
    <lineage>
        <taxon>Bacteria</taxon>
        <taxon>Pseudomonadati</taxon>
        <taxon>Pseudomonadota</taxon>
        <taxon>Betaproteobacteria</taxon>
        <taxon>Burkholderiales</taxon>
        <taxon>Comamonadaceae</taxon>
        <taxon>Hylemonella</taxon>
    </lineage>
</organism>
<feature type="domain" description="Tetrapyrrole methylase" evidence="6">
    <location>
        <begin position="5"/>
        <end position="224"/>
    </location>
</feature>
<proteinExistence type="predicted"/>
<evidence type="ECO:0000313" key="7">
    <source>
        <dbReference type="EMBL" id="EGI76054.1"/>
    </source>
</evidence>
<dbReference type="GO" id="GO:0032259">
    <property type="term" value="P:methylation"/>
    <property type="evidence" value="ECO:0007669"/>
    <property type="project" value="UniProtKB-KW"/>
</dbReference>
<dbReference type="OrthoDB" id="9787471at2"/>
<dbReference type="PANTHER" id="PTHR43467">
    <property type="entry name" value="COBALT-PRECORRIN-2 C(20)-METHYLTRANSFERASE"/>
    <property type="match status" value="1"/>
</dbReference>
<dbReference type="CDD" id="cd11643">
    <property type="entry name" value="Precorrin-6A-synthase"/>
    <property type="match status" value="1"/>
</dbReference>
<dbReference type="EMBL" id="AEGR01000081">
    <property type="protein sequence ID" value="EGI76054.1"/>
    <property type="molecule type" value="Genomic_DNA"/>
</dbReference>
<evidence type="ECO:0000259" key="6">
    <source>
        <dbReference type="Pfam" id="PF00590"/>
    </source>
</evidence>
<dbReference type="GO" id="GO:0009236">
    <property type="term" value="P:cobalamin biosynthetic process"/>
    <property type="evidence" value="ECO:0007669"/>
    <property type="project" value="UniProtKB-KW"/>
</dbReference>
<evidence type="ECO:0000256" key="5">
    <source>
        <dbReference type="ARBA" id="ARBA00022691"/>
    </source>
</evidence>
<dbReference type="eggNOG" id="COG2243">
    <property type="taxonomic scope" value="Bacteria"/>
</dbReference>
<accession>F3KVV1</accession>
<dbReference type="Pfam" id="PF00590">
    <property type="entry name" value="TP_methylase"/>
    <property type="match status" value="1"/>
</dbReference>
<dbReference type="InterPro" id="IPR014776">
    <property type="entry name" value="4pyrrole_Mease_sub2"/>
</dbReference>
<dbReference type="InterPro" id="IPR035996">
    <property type="entry name" value="4pyrrol_Methylase_sf"/>
</dbReference>
<evidence type="ECO:0000256" key="3">
    <source>
        <dbReference type="ARBA" id="ARBA00022603"/>
    </source>
</evidence>
<keyword evidence="4" id="KW-0808">Transferase</keyword>
<evidence type="ECO:0000313" key="8">
    <source>
        <dbReference type="Proteomes" id="UP000016368"/>
    </source>
</evidence>
<gene>
    <name evidence="7" type="ORF">HGR_12944</name>
</gene>
<dbReference type="Gene3D" id="3.40.1010.10">
    <property type="entry name" value="Cobalt-precorrin-4 Transmethylase, Domain 1"/>
    <property type="match status" value="1"/>
</dbReference>
<dbReference type="STRING" id="887062.HGR_12944"/>
<dbReference type="GO" id="GO:0043819">
    <property type="term" value="F:precorrin-6A synthase (deacetylating) activity"/>
    <property type="evidence" value="ECO:0007669"/>
    <property type="project" value="InterPro"/>
</dbReference>
<evidence type="ECO:0000256" key="4">
    <source>
        <dbReference type="ARBA" id="ARBA00022679"/>
    </source>
</evidence>
<dbReference type="SUPFAM" id="SSF53790">
    <property type="entry name" value="Tetrapyrrole methylase"/>
    <property type="match status" value="1"/>
</dbReference>